<dbReference type="GO" id="GO:0003700">
    <property type="term" value="F:DNA-binding transcription factor activity"/>
    <property type="evidence" value="ECO:0007669"/>
    <property type="project" value="InterPro"/>
</dbReference>
<sequence length="406" mass="43881">MPQPMPILPKAASAPVAPAAINILPKETPAKTKQETMNNEAYFTLLSALAAKPAHGVGSLDLVSLLGNIGSCQAHNTSENMKDLSSLNDFMNFDSSGISSPLTSGSSPIQSYLPSQGVLTTPSLTPPSALLNSVSGSPLFDTSASHDISSSYALSALFPDIIPCQSPTESSATNNITSSTASASCSQLTSKSASQSTIDVFGSPMLDITHEPTESIYSAPKNHPSSPSTHTLKAEVARKRRDSEFLASLPPQLALKRRRTGNNKHKDKILAELMTTDEPSPKMPTEVAAPTPVEVAKPIKADDSEQTEPSSDKSVDPIALKRQKNTDAARRSRMRKILRIETLETRVTELETENISLTTQVKILESEKSSSQQRESDLAERIRQLEKQIEFLKQHPHPISFQNLFE</sequence>
<evidence type="ECO:0000313" key="4">
    <source>
        <dbReference type="EMBL" id="KAJ1920652.1"/>
    </source>
</evidence>
<organism evidence="4 5">
    <name type="scientific">Mycoemilia scoparia</name>
    <dbReference type="NCBI Taxonomy" id="417184"/>
    <lineage>
        <taxon>Eukaryota</taxon>
        <taxon>Fungi</taxon>
        <taxon>Fungi incertae sedis</taxon>
        <taxon>Zoopagomycota</taxon>
        <taxon>Kickxellomycotina</taxon>
        <taxon>Kickxellomycetes</taxon>
        <taxon>Kickxellales</taxon>
        <taxon>Kickxellaceae</taxon>
        <taxon>Mycoemilia</taxon>
    </lineage>
</organism>
<accession>A0A9W8DQP2</accession>
<name>A0A9W8DQP2_9FUNG</name>
<dbReference type="SUPFAM" id="SSF57959">
    <property type="entry name" value="Leucine zipper domain"/>
    <property type="match status" value="1"/>
</dbReference>
<feature type="coiled-coil region" evidence="1">
    <location>
        <begin position="333"/>
        <end position="395"/>
    </location>
</feature>
<feature type="domain" description="BZIP" evidence="3">
    <location>
        <begin position="321"/>
        <end position="367"/>
    </location>
</feature>
<dbReference type="AlphaFoldDB" id="A0A9W8DQP2"/>
<dbReference type="Pfam" id="PF07716">
    <property type="entry name" value="bZIP_2"/>
    <property type="match status" value="1"/>
</dbReference>
<keyword evidence="1" id="KW-0175">Coiled coil</keyword>
<dbReference type="OrthoDB" id="2257100at2759"/>
<evidence type="ECO:0000313" key="5">
    <source>
        <dbReference type="Proteomes" id="UP001150538"/>
    </source>
</evidence>
<protein>
    <recommendedName>
        <fullName evidence="3">BZIP domain-containing protein</fullName>
    </recommendedName>
</protein>
<dbReference type="SMART" id="SM00338">
    <property type="entry name" value="BRLZ"/>
    <property type="match status" value="1"/>
</dbReference>
<dbReference type="InterPro" id="IPR004827">
    <property type="entry name" value="bZIP"/>
</dbReference>
<dbReference type="Proteomes" id="UP001150538">
    <property type="component" value="Unassembled WGS sequence"/>
</dbReference>
<dbReference type="CDD" id="cd12193">
    <property type="entry name" value="bZIP_GCN4"/>
    <property type="match status" value="1"/>
</dbReference>
<dbReference type="PROSITE" id="PS00036">
    <property type="entry name" value="BZIP_BASIC"/>
    <property type="match status" value="1"/>
</dbReference>
<gene>
    <name evidence="4" type="ORF">H4219_001211</name>
</gene>
<reference evidence="4" key="1">
    <citation type="submission" date="2022-07" db="EMBL/GenBank/DDBJ databases">
        <title>Phylogenomic reconstructions and comparative analyses of Kickxellomycotina fungi.</title>
        <authorList>
            <person name="Reynolds N.K."/>
            <person name="Stajich J.E."/>
            <person name="Barry K."/>
            <person name="Grigoriev I.V."/>
            <person name="Crous P."/>
            <person name="Smith M.E."/>
        </authorList>
    </citation>
    <scope>NUCLEOTIDE SEQUENCE</scope>
    <source>
        <strain evidence="4">NBRC 100468</strain>
    </source>
</reference>
<proteinExistence type="predicted"/>
<evidence type="ECO:0000259" key="3">
    <source>
        <dbReference type="PROSITE" id="PS50217"/>
    </source>
</evidence>
<dbReference type="EMBL" id="JANBPU010000011">
    <property type="protein sequence ID" value="KAJ1920652.1"/>
    <property type="molecule type" value="Genomic_DNA"/>
</dbReference>
<dbReference type="InterPro" id="IPR046347">
    <property type="entry name" value="bZIP_sf"/>
</dbReference>
<feature type="region of interest" description="Disordered" evidence="2">
    <location>
        <begin position="298"/>
        <end position="331"/>
    </location>
</feature>
<evidence type="ECO:0000256" key="1">
    <source>
        <dbReference type="SAM" id="Coils"/>
    </source>
</evidence>
<comment type="caution">
    <text evidence="4">The sequence shown here is derived from an EMBL/GenBank/DDBJ whole genome shotgun (WGS) entry which is preliminary data.</text>
</comment>
<dbReference type="Gene3D" id="3.30.160.60">
    <property type="entry name" value="Classic Zinc Finger"/>
    <property type="match status" value="1"/>
</dbReference>
<keyword evidence="5" id="KW-1185">Reference proteome</keyword>
<feature type="region of interest" description="Disordered" evidence="2">
    <location>
        <begin position="273"/>
        <end position="292"/>
    </location>
</feature>
<evidence type="ECO:0000256" key="2">
    <source>
        <dbReference type="SAM" id="MobiDB-lite"/>
    </source>
</evidence>
<feature type="compositionally biased region" description="Basic and acidic residues" evidence="2">
    <location>
        <begin position="232"/>
        <end position="244"/>
    </location>
</feature>
<dbReference type="PROSITE" id="PS50217">
    <property type="entry name" value="BZIP"/>
    <property type="match status" value="1"/>
</dbReference>
<feature type="region of interest" description="Disordered" evidence="2">
    <location>
        <begin position="215"/>
        <end position="247"/>
    </location>
</feature>